<dbReference type="SUPFAM" id="SSF69572">
    <property type="entry name" value="Activating enzymes of the ubiquitin-like proteins"/>
    <property type="match status" value="1"/>
</dbReference>
<dbReference type="CDD" id="cd00757">
    <property type="entry name" value="ThiF_MoeB_HesA_family"/>
    <property type="match status" value="1"/>
</dbReference>
<dbReference type="GeneID" id="39736827"/>
<keyword evidence="3" id="KW-0067">ATP-binding</keyword>
<dbReference type="InterPro" id="IPR036873">
    <property type="entry name" value="Rhodanese-like_dom_sf"/>
</dbReference>
<dbReference type="GO" id="GO:0004792">
    <property type="term" value="F:thiosulfate-cyanide sulfurtransferase activity"/>
    <property type="evidence" value="ECO:0007669"/>
    <property type="project" value="TreeGrafter"/>
</dbReference>
<dbReference type="Gene3D" id="3.40.250.10">
    <property type="entry name" value="Rhodanese-like domain"/>
    <property type="match status" value="1"/>
</dbReference>
<dbReference type="PANTHER" id="PTHR10953">
    <property type="entry name" value="UBIQUITIN-ACTIVATING ENZYME E1"/>
    <property type="match status" value="1"/>
</dbReference>
<evidence type="ECO:0000256" key="1">
    <source>
        <dbReference type="ARBA" id="ARBA00022679"/>
    </source>
</evidence>
<name>A0A1J1H712_PLARL</name>
<organism evidence="5 6">
    <name type="scientific">Plasmodium relictum</name>
    <dbReference type="NCBI Taxonomy" id="85471"/>
    <lineage>
        <taxon>Eukaryota</taxon>
        <taxon>Sar</taxon>
        <taxon>Alveolata</taxon>
        <taxon>Apicomplexa</taxon>
        <taxon>Aconoidasida</taxon>
        <taxon>Haemosporida</taxon>
        <taxon>Plasmodiidae</taxon>
        <taxon>Plasmodium</taxon>
        <taxon>Plasmodium (Haemamoeba)</taxon>
    </lineage>
</organism>
<dbReference type="PANTHER" id="PTHR10953:SF102">
    <property type="entry name" value="ADENYLYLTRANSFERASE AND SULFURTRANSFERASE MOCS3"/>
    <property type="match status" value="1"/>
</dbReference>
<protein>
    <submittedName>
        <fullName evidence="5">Ubiquitin-activating enzyme, putative</fullName>
    </submittedName>
</protein>
<dbReference type="GO" id="GO:0042292">
    <property type="term" value="F:URM1 activating enzyme activity"/>
    <property type="evidence" value="ECO:0007669"/>
    <property type="project" value="TreeGrafter"/>
</dbReference>
<gene>
    <name evidence="5" type="primary">Uba2</name>
    <name evidence="5" type="ORF">PRELSG_1105100</name>
</gene>
<proteinExistence type="predicted"/>
<evidence type="ECO:0000313" key="6">
    <source>
        <dbReference type="Proteomes" id="UP000220158"/>
    </source>
</evidence>
<evidence type="ECO:0000256" key="3">
    <source>
        <dbReference type="ARBA" id="ARBA00022840"/>
    </source>
</evidence>
<dbReference type="InterPro" id="IPR045886">
    <property type="entry name" value="ThiF/MoeB/HesA"/>
</dbReference>
<reference evidence="5 6" key="1">
    <citation type="submission" date="2015-04" db="EMBL/GenBank/DDBJ databases">
        <authorList>
            <consortium name="Pathogen Informatics"/>
        </authorList>
    </citation>
    <scope>NUCLEOTIDE SEQUENCE [LARGE SCALE GENOMIC DNA]</scope>
    <source>
        <strain evidence="5 6">SGS1</strain>
    </source>
</reference>
<dbReference type="InterPro" id="IPR000594">
    <property type="entry name" value="ThiF_NAD_FAD-bd"/>
</dbReference>
<dbReference type="Gene3D" id="3.40.50.720">
    <property type="entry name" value="NAD(P)-binding Rossmann-like Domain"/>
    <property type="match status" value="1"/>
</dbReference>
<keyword evidence="2" id="KW-0547">Nucleotide-binding</keyword>
<dbReference type="Pfam" id="PF00899">
    <property type="entry name" value="ThiF"/>
    <property type="match status" value="1"/>
</dbReference>
<dbReference type="RefSeq" id="XP_028533707.1">
    <property type="nucleotide sequence ID" value="XM_028677304.1"/>
</dbReference>
<dbReference type="InterPro" id="IPR035985">
    <property type="entry name" value="Ubiquitin-activating_enz"/>
</dbReference>
<dbReference type="VEuPathDB" id="PlasmoDB:PRELSG_1105100"/>
<accession>A0A1J1H712</accession>
<dbReference type="AlphaFoldDB" id="A0A1J1H712"/>
<dbReference type="GO" id="GO:0016779">
    <property type="term" value="F:nucleotidyltransferase activity"/>
    <property type="evidence" value="ECO:0007669"/>
    <property type="project" value="TreeGrafter"/>
</dbReference>
<evidence type="ECO:0000259" key="4">
    <source>
        <dbReference type="Pfam" id="PF00899"/>
    </source>
</evidence>
<dbReference type="GO" id="GO:0005524">
    <property type="term" value="F:ATP binding"/>
    <property type="evidence" value="ECO:0007669"/>
    <property type="project" value="UniProtKB-KW"/>
</dbReference>
<evidence type="ECO:0000256" key="2">
    <source>
        <dbReference type="ARBA" id="ARBA00022741"/>
    </source>
</evidence>
<dbReference type="Proteomes" id="UP000220158">
    <property type="component" value="Chromosome 11"/>
</dbReference>
<keyword evidence="1" id="KW-0808">Transferase</keyword>
<keyword evidence="6" id="KW-1185">Reference proteome</keyword>
<sequence length="517" mass="60273">MLYIPFFKEYLLINVDYIKYGLFFLLGYYVKKIIGCTKKRIKVKVRNPYNILKKYCYLYNFSYNKNIKKMEKSLFYKNLDKETIEKHGKHINVSDIPFHSFNKIFQTKVLIIGIGGLGSPVCLYLSKFTFKEIGLVDGDKVEKSNLHRQIIHKEKHIGLNKTISAKLTIQDIDKDVNIICYPFYLDKTNGLNIIKDYDIVIDCTDNINSRFLINDLCILYKKKLIFGSALGLYGQVNVFNLSENSSNCYRCLKNFNNHKENNDCDENGILSTVTGVIGLLQANEAVKLAANLNNEILKKFLTYNSFSSTVPFETLNINHKNKNCICSNKNFKELYNFIINNDYSSSIKKCGYVTSYKYDIEAFDFLDILNNNFNFFKFPIDHLCILDVRKYNNANVYGIKNSIRWSFYDIIELINDNASNKNKLINTIFEKLKISSLKGNIVIIVICRKGIDSLKITKHFNDIFAIENKKINNNYEHNLIRFSENTDYMKDKQIFAYNIKGGYLELKKKIFKNLPFL</sequence>
<dbReference type="KEGG" id="prel:PRELSG_1105100"/>
<dbReference type="EMBL" id="LN835306">
    <property type="protein sequence ID" value="CRH00704.1"/>
    <property type="molecule type" value="Genomic_DNA"/>
</dbReference>
<evidence type="ECO:0000313" key="5">
    <source>
        <dbReference type="EMBL" id="CRH00704.1"/>
    </source>
</evidence>
<feature type="domain" description="THIF-type NAD/FAD binding fold" evidence="4">
    <location>
        <begin position="89"/>
        <end position="324"/>
    </location>
</feature>
<dbReference type="OMA" id="SNCYRCL"/>
<dbReference type="GO" id="GO:0005737">
    <property type="term" value="C:cytoplasm"/>
    <property type="evidence" value="ECO:0007669"/>
    <property type="project" value="TreeGrafter"/>
</dbReference>
<dbReference type="OrthoDB" id="10261062at2759"/>
<dbReference type="FunFam" id="3.40.50.720:FF:000033">
    <property type="entry name" value="Adenylyltransferase and sulfurtransferase MOCS3"/>
    <property type="match status" value="1"/>
</dbReference>